<keyword evidence="3" id="KW-1185">Reference proteome</keyword>
<evidence type="ECO:0000313" key="2">
    <source>
        <dbReference type="EMBL" id="GHJ88405.1"/>
    </source>
</evidence>
<organism evidence="2 3">
    <name type="scientific">Naganishia liquefaciens</name>
    <dbReference type="NCBI Taxonomy" id="104408"/>
    <lineage>
        <taxon>Eukaryota</taxon>
        <taxon>Fungi</taxon>
        <taxon>Dikarya</taxon>
        <taxon>Basidiomycota</taxon>
        <taxon>Agaricomycotina</taxon>
        <taxon>Tremellomycetes</taxon>
        <taxon>Filobasidiales</taxon>
        <taxon>Filobasidiaceae</taxon>
        <taxon>Naganishia</taxon>
    </lineage>
</organism>
<comment type="caution">
    <text evidence="2">The sequence shown here is derived from an EMBL/GenBank/DDBJ whole genome shotgun (WGS) entry which is preliminary data.</text>
</comment>
<name>A0A8H3YG42_9TREE</name>
<gene>
    <name evidence="2" type="ORF">NliqN6_4807</name>
</gene>
<proteinExistence type="predicted"/>
<dbReference type="AlphaFoldDB" id="A0A8H3YG42"/>
<accession>A0A8H3YG42</accession>
<dbReference type="Proteomes" id="UP000620104">
    <property type="component" value="Unassembled WGS sequence"/>
</dbReference>
<evidence type="ECO:0000313" key="3">
    <source>
        <dbReference type="Proteomes" id="UP000620104"/>
    </source>
</evidence>
<reference evidence="2" key="1">
    <citation type="submission" date="2020-07" db="EMBL/GenBank/DDBJ databases">
        <title>Draft Genome Sequence of a Deep-Sea Yeast, Naganishia (Cryptococcus) liquefaciens strain N6.</title>
        <authorList>
            <person name="Han Y.W."/>
            <person name="Kajitani R."/>
            <person name="Morimoto H."/>
            <person name="Parhat M."/>
            <person name="Tsubouchi H."/>
            <person name="Bakenova O."/>
            <person name="Ogata M."/>
            <person name="Argunhan B."/>
            <person name="Aoki R."/>
            <person name="Kajiwara S."/>
            <person name="Itoh T."/>
            <person name="Iwasaki H."/>
        </authorList>
    </citation>
    <scope>NUCLEOTIDE SEQUENCE</scope>
    <source>
        <strain evidence="2">N6</strain>
    </source>
</reference>
<keyword evidence="1" id="KW-0812">Transmembrane</keyword>
<sequence length="451" mass="50140">MPRLKKRSTVAYAALFLFAIYLLSNIFISESSSECQPFGRSWLNFPGFVVFDNLYAHRGRYVTVSDDTAMRRVAEAAVSGGNPQFRVLNGVHAAQEFGSSGIVLPGTTIIFNDPPGPDGYMIYPANFIGEAFLGAWKAIASAPAATSLNGWMELHNVTQNGLREMTSDIPLPARYLFPKCGRAGTWQDAEGKNAWFLTHASPYAAIEEGGSWMARAQSGDAFLFERAVIVDRMAAHSYKGEVDEVGKMSAAIARSPIPHEDMMASLRESFFESMGIQVDGAEKPVILYLDHQIEGRRLLKTHHDNLIRALSELTDIAEVHVADIRKMSAREKLKLFSRATVLISVFNDDSLNQIWMPPTNRTTVIELYDPGSYVPDWHLVANMIGHRYYPVHYDEIALSRPRSRVETSGMNGNKLIVDGDFVVDLIRMILTEPDAEALARYIASNTNISLQ</sequence>
<dbReference type="OrthoDB" id="529273at2759"/>
<keyword evidence="1" id="KW-1133">Transmembrane helix</keyword>
<keyword evidence="1" id="KW-0472">Membrane</keyword>
<evidence type="ECO:0000256" key="1">
    <source>
        <dbReference type="SAM" id="Phobius"/>
    </source>
</evidence>
<dbReference type="EMBL" id="BLZA01000030">
    <property type="protein sequence ID" value="GHJ88405.1"/>
    <property type="molecule type" value="Genomic_DNA"/>
</dbReference>
<protein>
    <submittedName>
        <fullName evidence="2">Uncharacterized protein</fullName>
    </submittedName>
</protein>
<feature type="transmembrane region" description="Helical" evidence="1">
    <location>
        <begin position="9"/>
        <end position="28"/>
    </location>
</feature>